<comment type="caution">
    <text evidence="4">The sequence shown here is derived from an EMBL/GenBank/DDBJ whole genome shotgun (WGS) entry which is preliminary data.</text>
</comment>
<evidence type="ECO:0000313" key="4">
    <source>
        <dbReference type="EMBL" id="MDQ0373762.1"/>
    </source>
</evidence>
<dbReference type="Gene3D" id="3.10.620.30">
    <property type="match status" value="1"/>
</dbReference>
<feature type="transmembrane region" description="Helical" evidence="2">
    <location>
        <begin position="607"/>
        <end position="627"/>
    </location>
</feature>
<dbReference type="InterPro" id="IPR025403">
    <property type="entry name" value="TgpA-like_C"/>
</dbReference>
<dbReference type="InterPro" id="IPR021878">
    <property type="entry name" value="TgpA_N"/>
</dbReference>
<dbReference type="Proteomes" id="UP001239626">
    <property type="component" value="Unassembled WGS sequence"/>
</dbReference>
<gene>
    <name evidence="4" type="ORF">J2X26_002073</name>
</gene>
<dbReference type="Pfam" id="PF13559">
    <property type="entry name" value="DUF4129"/>
    <property type="match status" value="1"/>
</dbReference>
<dbReference type="SUPFAM" id="SSF54001">
    <property type="entry name" value="Cysteine proteinases"/>
    <property type="match status" value="1"/>
</dbReference>
<feature type="region of interest" description="Disordered" evidence="1">
    <location>
        <begin position="552"/>
        <end position="592"/>
    </location>
</feature>
<feature type="transmembrane region" description="Helical" evidence="2">
    <location>
        <begin position="65"/>
        <end position="84"/>
    </location>
</feature>
<dbReference type="PANTHER" id="PTHR42736:SF1">
    <property type="entry name" value="PROTEIN-GLUTAMINE GAMMA-GLUTAMYLTRANSFERASE"/>
    <property type="match status" value="1"/>
</dbReference>
<dbReference type="Pfam" id="PF01841">
    <property type="entry name" value="Transglut_core"/>
    <property type="match status" value="1"/>
</dbReference>
<keyword evidence="2" id="KW-1133">Transmembrane helix</keyword>
<feature type="transmembrane region" description="Helical" evidence="2">
    <location>
        <begin position="230"/>
        <end position="254"/>
    </location>
</feature>
<evidence type="ECO:0000259" key="3">
    <source>
        <dbReference type="SMART" id="SM00460"/>
    </source>
</evidence>
<feature type="transmembrane region" description="Helical" evidence="2">
    <location>
        <begin position="38"/>
        <end position="58"/>
    </location>
</feature>
<keyword evidence="2" id="KW-0472">Membrane</keyword>
<dbReference type="SMART" id="SM00460">
    <property type="entry name" value="TGc"/>
    <property type="match status" value="1"/>
</dbReference>
<feature type="compositionally biased region" description="Low complexity" evidence="1">
    <location>
        <begin position="573"/>
        <end position="588"/>
    </location>
</feature>
<feature type="transmembrane region" description="Helical" evidence="2">
    <location>
        <begin position="143"/>
        <end position="162"/>
    </location>
</feature>
<name>A0ABU0EG20_9CELL</name>
<feature type="transmembrane region" description="Helical" evidence="2">
    <location>
        <begin position="168"/>
        <end position="185"/>
    </location>
</feature>
<feature type="region of interest" description="Disordered" evidence="1">
    <location>
        <begin position="745"/>
        <end position="782"/>
    </location>
</feature>
<feature type="transmembrane region" description="Helical" evidence="2">
    <location>
        <begin position="12"/>
        <end position="32"/>
    </location>
</feature>
<feature type="transmembrane region" description="Helical" evidence="2">
    <location>
        <begin position="119"/>
        <end position="138"/>
    </location>
</feature>
<dbReference type="Pfam" id="PF11992">
    <property type="entry name" value="TgpA_N"/>
    <property type="match status" value="1"/>
</dbReference>
<dbReference type="InterPro" id="IPR052901">
    <property type="entry name" value="Bact_TGase-like"/>
</dbReference>
<keyword evidence="2" id="KW-0812">Transmembrane</keyword>
<sequence>MADRGRWSATAAVVLELVLAAAGVAAACLAFGPYFAGSAWLAVVLGAVLAGTALAVAGALWRWPAWLLAPVGLVGLYLYELLALREWPPAPLATGQDLLSGWDRMLTVALPADPGPEVLALPVAAGFVAAYVVAILVLRTAAVVTLSLPALGVLLLALAITAERGTTQVPVTVGVVACLGLLVLVRANRPDPAAVVSRTVAAEHDRAAELDKAVGSDAVAARRTSAVGRVLLGLPGIAFVIALAAAGALLLPIADGSDRADPRDSHEAEVQVTAGLSPLVELKPQLVGPATKLYTVKVTGEHADRVDRIRLAALEDFDGALWSQAGTFVLAGSQLPHPPTPEAGADTVTLEIAVLTGRSPYLPVVGQPLTLTGTPVAIEEESGSLVRAQTDDASRGAVSYTVTAELARLASADTADLPDAPARLTALPDVPAWVSTQAQAARGEWRTPWTQLEGMQEFFRARPYEVAARPGHSYGAVKRTLVGDTTEAGNAEQYASAFAILGRSLSYPTRVAVGYLLKPEELEGDTYTVTAADVHAWPEVLLEGYGWVAFDPTNTDNPAGPKPPRDPEDPVLPSDDAVAQPAQPDASALDQAAEGPGTLATVARGSAYAIAGLVLLGLLLLAAIVVAKMARRSRRRHHGSPAQRVAAAWRETTDRLRELGIPTPQSWTSIEIAQHALAGGRPVGDDDLLALARLETASVYAPTEPSAAVAQQAWELEQSVHDAIAAGCPLVVRVRAAIDPRPLLDPGGRWVRRTAAPSPPASSEASAPRELDAVGAGRSGES</sequence>
<dbReference type="InterPro" id="IPR002931">
    <property type="entry name" value="Transglutaminase-like"/>
</dbReference>
<feature type="domain" description="Transglutaminase-like" evidence="3">
    <location>
        <begin position="483"/>
        <end position="554"/>
    </location>
</feature>
<keyword evidence="5" id="KW-1185">Reference proteome</keyword>
<evidence type="ECO:0000256" key="1">
    <source>
        <dbReference type="SAM" id="MobiDB-lite"/>
    </source>
</evidence>
<accession>A0ABU0EG20</accession>
<reference evidence="4 5" key="1">
    <citation type="submission" date="2023-07" db="EMBL/GenBank/DDBJ databases">
        <title>Sorghum-associated microbial communities from plants grown in Nebraska, USA.</title>
        <authorList>
            <person name="Schachtman D."/>
        </authorList>
    </citation>
    <scope>NUCLEOTIDE SEQUENCE [LARGE SCALE GENOMIC DNA]</scope>
    <source>
        <strain evidence="4 5">BE332</strain>
    </source>
</reference>
<dbReference type="PROSITE" id="PS51257">
    <property type="entry name" value="PROKAR_LIPOPROTEIN"/>
    <property type="match status" value="1"/>
</dbReference>
<evidence type="ECO:0000256" key="2">
    <source>
        <dbReference type="SAM" id="Phobius"/>
    </source>
</evidence>
<proteinExistence type="predicted"/>
<protein>
    <submittedName>
        <fullName evidence="4">Transglutaminase-like putative cysteine protease</fullName>
    </submittedName>
</protein>
<organism evidence="4 5">
    <name type="scientific">Cellulomonas humilata</name>
    <dbReference type="NCBI Taxonomy" id="144055"/>
    <lineage>
        <taxon>Bacteria</taxon>
        <taxon>Bacillati</taxon>
        <taxon>Actinomycetota</taxon>
        <taxon>Actinomycetes</taxon>
        <taxon>Micrococcales</taxon>
        <taxon>Cellulomonadaceae</taxon>
        <taxon>Cellulomonas</taxon>
    </lineage>
</organism>
<dbReference type="PANTHER" id="PTHR42736">
    <property type="entry name" value="PROTEIN-GLUTAMINE GAMMA-GLUTAMYLTRANSFERASE"/>
    <property type="match status" value="1"/>
</dbReference>
<dbReference type="EMBL" id="JAUSVB010000002">
    <property type="protein sequence ID" value="MDQ0373762.1"/>
    <property type="molecule type" value="Genomic_DNA"/>
</dbReference>
<evidence type="ECO:0000313" key="5">
    <source>
        <dbReference type="Proteomes" id="UP001239626"/>
    </source>
</evidence>
<dbReference type="RefSeq" id="WP_307491997.1">
    <property type="nucleotide sequence ID" value="NZ_JAUSVB010000002.1"/>
</dbReference>
<dbReference type="InterPro" id="IPR038765">
    <property type="entry name" value="Papain-like_cys_pep_sf"/>
</dbReference>